<gene>
    <name evidence="1" type="ORF">BJ993_000264</name>
    <name evidence="2" type="ORF">CFH99_16130</name>
</gene>
<dbReference type="InterPro" id="IPR046036">
    <property type="entry name" value="DUF5994"/>
</dbReference>
<evidence type="ECO:0000313" key="2">
    <source>
        <dbReference type="EMBL" id="QSR27148.1"/>
    </source>
</evidence>
<dbReference type="Pfam" id="PF19457">
    <property type="entry name" value="DUF5994"/>
    <property type="match status" value="1"/>
</dbReference>
<sequence>MAARESIYPHRYAAPLGTLRLQLSPHFDEGRLGGWWAPYSHNLTREAAHLVDGFPTDRGRIDRLVYAPPDWDDVLVTEVFTRHGRIKVGYMGASRGTGLVLVRVTGGGIVALGISWRGEQSLGGSVG</sequence>
<dbReference type="AlphaFoldDB" id="A0A7Z0CJM3"/>
<dbReference type="Proteomes" id="UP000562045">
    <property type="component" value="Unassembled WGS sequence"/>
</dbReference>
<reference evidence="2 4" key="1">
    <citation type="submission" date="2017-06" db="EMBL/GenBank/DDBJ databases">
        <title>Complete Genome Sequence of the Soil Carbazole-Degrading Bacterium Nocardioides aromaticivorans IC177.</title>
        <authorList>
            <person name="Vejarano F."/>
            <person name="Suzuki-Minakuchi C."/>
            <person name="Ohtsubo Y."/>
            <person name="Tsuda M."/>
            <person name="Okada K."/>
            <person name="Nojiri H."/>
        </authorList>
    </citation>
    <scope>NUCLEOTIDE SEQUENCE [LARGE SCALE GENOMIC DNA]</scope>
    <source>
        <strain evidence="2 4">IC177</strain>
    </source>
</reference>
<organism evidence="1 3">
    <name type="scientific">Nocardioides aromaticivorans</name>
    <dbReference type="NCBI Taxonomy" id="200618"/>
    <lineage>
        <taxon>Bacteria</taxon>
        <taxon>Bacillati</taxon>
        <taxon>Actinomycetota</taxon>
        <taxon>Actinomycetes</taxon>
        <taxon>Propionibacteriales</taxon>
        <taxon>Nocardioidaceae</taxon>
        <taxon>Nocardioides</taxon>
    </lineage>
</organism>
<name>A0A7Z0CJM3_9ACTN</name>
<protein>
    <submittedName>
        <fullName evidence="1">Uncharacterized protein</fullName>
    </submittedName>
</protein>
<evidence type="ECO:0000313" key="3">
    <source>
        <dbReference type="Proteomes" id="UP000562045"/>
    </source>
</evidence>
<evidence type="ECO:0000313" key="4">
    <source>
        <dbReference type="Proteomes" id="UP000662818"/>
    </source>
</evidence>
<evidence type="ECO:0000313" key="1">
    <source>
        <dbReference type="EMBL" id="NYI43184.1"/>
    </source>
</evidence>
<dbReference type="EMBL" id="JACBZM010000001">
    <property type="protein sequence ID" value="NYI43184.1"/>
    <property type="molecule type" value="Genomic_DNA"/>
</dbReference>
<proteinExistence type="predicted"/>
<keyword evidence="4" id="KW-1185">Reference proteome</keyword>
<dbReference type="RefSeq" id="WP_179647459.1">
    <property type="nucleotide sequence ID" value="NZ_CP022295.1"/>
</dbReference>
<reference evidence="1 3" key="2">
    <citation type="submission" date="2020-07" db="EMBL/GenBank/DDBJ databases">
        <title>Sequencing the genomes of 1000 actinobacteria strains.</title>
        <authorList>
            <person name="Klenk H.-P."/>
        </authorList>
    </citation>
    <scope>NUCLEOTIDE SEQUENCE [LARGE SCALE GENOMIC DNA]</scope>
    <source>
        <strain evidence="1 3">DSM 15131</strain>
    </source>
</reference>
<dbReference type="EMBL" id="CP022295">
    <property type="protein sequence ID" value="QSR27148.1"/>
    <property type="molecule type" value="Genomic_DNA"/>
</dbReference>
<dbReference type="Proteomes" id="UP000662818">
    <property type="component" value="Chromosome"/>
</dbReference>
<accession>A0A7Z0CJM3</accession>